<evidence type="ECO:0000313" key="2">
    <source>
        <dbReference type="Proteomes" id="UP000076925"/>
    </source>
</evidence>
<reference evidence="1 2" key="1">
    <citation type="journal article" date="2013" name="Genome Biol. Evol.">
        <title>Genomes of Stigonematalean cyanobacteria (subsection V) and the evolution of oxygenic photosynthesis from prokaryotes to plastids.</title>
        <authorList>
            <person name="Dagan T."/>
            <person name="Roettger M."/>
            <person name="Stucken K."/>
            <person name="Landan G."/>
            <person name="Koch R."/>
            <person name="Major P."/>
            <person name="Gould S.B."/>
            <person name="Goremykin V.V."/>
            <person name="Rippka R."/>
            <person name="Tandeau de Marsac N."/>
            <person name="Gugger M."/>
            <person name="Lockhart P.J."/>
            <person name="Allen J.F."/>
            <person name="Brune I."/>
            <person name="Maus I."/>
            <person name="Puhler A."/>
            <person name="Martin W.F."/>
        </authorList>
    </citation>
    <scope>NUCLEOTIDE SEQUENCE [LARGE SCALE GENOMIC DNA]</scope>
    <source>
        <strain evidence="1 2">PCC 7110</strain>
    </source>
</reference>
<accession>A0A139X4Z6</accession>
<proteinExistence type="predicted"/>
<dbReference type="AlphaFoldDB" id="A0A139X4Z6"/>
<name>A0A139X4Z6_9CYAN</name>
<gene>
    <name evidence="1" type="ORF">WA1_30890</name>
</gene>
<organism evidence="1 2">
    <name type="scientific">Scytonema hofmannii PCC 7110</name>
    <dbReference type="NCBI Taxonomy" id="128403"/>
    <lineage>
        <taxon>Bacteria</taxon>
        <taxon>Bacillati</taxon>
        <taxon>Cyanobacteriota</taxon>
        <taxon>Cyanophyceae</taxon>
        <taxon>Nostocales</taxon>
        <taxon>Scytonemataceae</taxon>
        <taxon>Scytonema</taxon>
    </lineage>
</organism>
<dbReference type="EMBL" id="ANNX02000033">
    <property type="protein sequence ID" value="KYC39736.1"/>
    <property type="molecule type" value="Genomic_DNA"/>
</dbReference>
<dbReference type="Proteomes" id="UP000076925">
    <property type="component" value="Unassembled WGS sequence"/>
</dbReference>
<comment type="caution">
    <text evidence="1">The sequence shown here is derived from an EMBL/GenBank/DDBJ whole genome shotgun (WGS) entry which is preliminary data.</text>
</comment>
<protein>
    <submittedName>
        <fullName evidence="1">Uncharacterized protein</fullName>
    </submittedName>
</protein>
<keyword evidence="2" id="KW-1185">Reference proteome</keyword>
<sequence length="81" mass="9186">MLNSKKPGFWDFCTDALEKHNSPKTSKIGDFLIFILQCWLSLVGRARSPSYIKVGKNTRKFAQTVLLLATSLHPHFGMISF</sequence>
<evidence type="ECO:0000313" key="1">
    <source>
        <dbReference type="EMBL" id="KYC39736.1"/>
    </source>
</evidence>